<dbReference type="OrthoDB" id="2737640at2759"/>
<dbReference type="Pfam" id="PF18803">
    <property type="entry name" value="CxC2"/>
    <property type="match status" value="1"/>
</dbReference>
<dbReference type="InterPro" id="IPR040521">
    <property type="entry name" value="KDZ"/>
</dbReference>
<dbReference type="RefSeq" id="XP_027618349.1">
    <property type="nucleotide sequence ID" value="XM_027762548.1"/>
</dbReference>
<dbReference type="InParanoid" id="A0A401GZ34"/>
<gene>
    <name evidence="2" type="ORF">SCP_1101120</name>
</gene>
<comment type="caution">
    <text evidence="2">The sequence shown here is derived from an EMBL/GenBank/DDBJ whole genome shotgun (WGS) entry which is preliminary data.</text>
</comment>
<name>A0A401GZ34_9APHY</name>
<organism evidence="2 3">
    <name type="scientific">Sparassis crispa</name>
    <dbReference type="NCBI Taxonomy" id="139825"/>
    <lineage>
        <taxon>Eukaryota</taxon>
        <taxon>Fungi</taxon>
        <taxon>Dikarya</taxon>
        <taxon>Basidiomycota</taxon>
        <taxon>Agaricomycotina</taxon>
        <taxon>Agaricomycetes</taxon>
        <taxon>Polyporales</taxon>
        <taxon>Sparassidaceae</taxon>
        <taxon>Sparassis</taxon>
    </lineage>
</organism>
<evidence type="ECO:0000313" key="3">
    <source>
        <dbReference type="Proteomes" id="UP000287166"/>
    </source>
</evidence>
<feature type="domain" description="CxC2-like cysteine cluster KDZ transposase-associated" evidence="1">
    <location>
        <begin position="3"/>
        <end position="42"/>
    </location>
</feature>
<dbReference type="InterPro" id="IPR041457">
    <property type="entry name" value="CxC2_KDZ-assoc"/>
</dbReference>
<sequence>MPEHPCTAFTFDYLNTFHLLTLQGKINLYDYYKAILWKTDNVALQKQVYHWNKASMVIYQWQHLKMLKKAGRGHDLTGIEATKMAEKLSPKRPDGRIDPELGSGWAYFVMKNAYQDYLKMCKDQRKITMCKLELNAVKQAYSKGTNSSLSMTGILGKGERYCNVDYTILSVLKASCKTQEQKAVPDLNFSHDIVCNWYKNFYKWLNDMPNDMQILDDVDTHAMIPKAHTEGHRAKC</sequence>
<evidence type="ECO:0000259" key="1">
    <source>
        <dbReference type="Pfam" id="PF18803"/>
    </source>
</evidence>
<accession>A0A401GZ34</accession>
<dbReference type="Pfam" id="PF18758">
    <property type="entry name" value="KDZ"/>
    <property type="match status" value="1"/>
</dbReference>
<protein>
    <recommendedName>
        <fullName evidence="1">CxC2-like cysteine cluster KDZ transposase-associated domain-containing protein</fullName>
    </recommendedName>
</protein>
<dbReference type="AlphaFoldDB" id="A0A401GZ34"/>
<proteinExistence type="predicted"/>
<dbReference type="STRING" id="139825.A0A401GZ34"/>
<dbReference type="GeneID" id="38784353"/>
<dbReference type="EMBL" id="BFAD01000011">
    <property type="protein sequence ID" value="GBE87436.1"/>
    <property type="molecule type" value="Genomic_DNA"/>
</dbReference>
<dbReference type="Proteomes" id="UP000287166">
    <property type="component" value="Unassembled WGS sequence"/>
</dbReference>
<evidence type="ECO:0000313" key="2">
    <source>
        <dbReference type="EMBL" id="GBE87436.1"/>
    </source>
</evidence>
<reference evidence="2 3" key="1">
    <citation type="journal article" date="2018" name="Sci. Rep.">
        <title>Genome sequence of the cauliflower mushroom Sparassis crispa (Hanabiratake) and its association with beneficial usage.</title>
        <authorList>
            <person name="Kiyama R."/>
            <person name="Furutani Y."/>
            <person name="Kawaguchi K."/>
            <person name="Nakanishi T."/>
        </authorList>
    </citation>
    <scope>NUCLEOTIDE SEQUENCE [LARGE SCALE GENOMIC DNA]</scope>
</reference>
<keyword evidence="3" id="KW-1185">Reference proteome</keyword>